<proteinExistence type="predicted"/>
<dbReference type="EMBL" id="JAODBU010000002">
    <property type="protein sequence ID" value="MCT7397531.1"/>
    <property type="molecule type" value="Genomic_DNA"/>
</dbReference>
<name>A0ABT2LY41_9FIRM</name>
<keyword evidence="3" id="KW-1185">Reference proteome</keyword>
<dbReference type="NCBIfam" id="TIGR04086">
    <property type="entry name" value="TIGR04086_membr"/>
    <property type="match status" value="1"/>
</dbReference>
<keyword evidence="1" id="KW-0472">Membrane</keyword>
<feature type="transmembrane region" description="Helical" evidence="1">
    <location>
        <begin position="96"/>
        <end position="117"/>
    </location>
</feature>
<feature type="transmembrane region" description="Helical" evidence="1">
    <location>
        <begin position="68"/>
        <end position="90"/>
    </location>
</feature>
<dbReference type="Pfam" id="PF12670">
    <property type="entry name" value="DUF3792"/>
    <property type="match status" value="1"/>
</dbReference>
<sequence>MKETVLSIIKVIFAQLVLTAVVILLASFITYKLKVSDFGYKVIVMVVYGIVTFIGGMIIGKVKNKRKFLWGALTGGIYIGMIMIVAFAIAHNGESSVVKMVPALITSLAGGMLGGMAG</sequence>
<protein>
    <submittedName>
        <fullName evidence="2">TIGR04086 family membrane protein</fullName>
    </submittedName>
</protein>
<dbReference type="InterPro" id="IPR023804">
    <property type="entry name" value="DUF3792_TM"/>
</dbReference>
<gene>
    <name evidence="2" type="ORF">N5B56_00330</name>
</gene>
<dbReference type="Proteomes" id="UP001431199">
    <property type="component" value="Unassembled WGS sequence"/>
</dbReference>
<feature type="transmembrane region" description="Helical" evidence="1">
    <location>
        <begin position="38"/>
        <end position="59"/>
    </location>
</feature>
<evidence type="ECO:0000256" key="1">
    <source>
        <dbReference type="SAM" id="Phobius"/>
    </source>
</evidence>
<keyword evidence="1" id="KW-0812">Transmembrane</keyword>
<dbReference type="RefSeq" id="WP_117909222.1">
    <property type="nucleotide sequence ID" value="NZ_JAODBU010000002.1"/>
</dbReference>
<comment type="caution">
    <text evidence="2">The sequence shown here is derived from an EMBL/GenBank/DDBJ whole genome shotgun (WGS) entry which is preliminary data.</text>
</comment>
<feature type="transmembrane region" description="Helical" evidence="1">
    <location>
        <begin position="12"/>
        <end position="32"/>
    </location>
</feature>
<keyword evidence="1" id="KW-1133">Transmembrane helix</keyword>
<reference evidence="2" key="1">
    <citation type="submission" date="2022-09" db="EMBL/GenBank/DDBJ databases">
        <title>Eubacterium sp. LFL-14 isolated from human feces.</title>
        <authorList>
            <person name="Liu F."/>
        </authorList>
    </citation>
    <scope>NUCLEOTIDE SEQUENCE</scope>
    <source>
        <strain evidence="2">LFL-14</strain>
    </source>
</reference>
<evidence type="ECO:0000313" key="3">
    <source>
        <dbReference type="Proteomes" id="UP001431199"/>
    </source>
</evidence>
<organism evidence="2 3">
    <name type="scientific">Eubacterium album</name>
    <dbReference type="NCBI Taxonomy" id="2978477"/>
    <lineage>
        <taxon>Bacteria</taxon>
        <taxon>Bacillati</taxon>
        <taxon>Bacillota</taxon>
        <taxon>Clostridia</taxon>
        <taxon>Eubacteriales</taxon>
        <taxon>Eubacteriaceae</taxon>
        <taxon>Eubacterium</taxon>
    </lineage>
</organism>
<accession>A0ABT2LY41</accession>
<evidence type="ECO:0000313" key="2">
    <source>
        <dbReference type="EMBL" id="MCT7397531.1"/>
    </source>
</evidence>